<comment type="caution">
    <text evidence="1">The sequence shown here is derived from an EMBL/GenBank/DDBJ whole genome shotgun (WGS) entry which is preliminary data.</text>
</comment>
<sequence length="232" mass="25265">MSGDHTMFTARSVLVFALIPLFAGCQLLGKQAEEPKVSTAGMLRMQGDLTGSNGQLLFKPCNEQRRYVVKDRGNTGILQEAASLADKNGKVFADLRGSFTASKAANSDGQVDLHQLYRVERPGQACEDHNFKRLTLHVNGNKPAWNVNVSGKGMVLEREGLAPLALPYVEEKLPDGSFSVSSEANNQRIEIWVAPQRCVDSVDGSVQHLTAELRINGQAQRGCGYYGGSRDD</sequence>
<dbReference type="EMBL" id="RBNR01000274">
    <property type="protein sequence ID" value="RML40976.1"/>
    <property type="molecule type" value="Genomic_DNA"/>
</dbReference>
<proteinExistence type="predicted"/>
<evidence type="ECO:0000313" key="2">
    <source>
        <dbReference type="Proteomes" id="UP000280292"/>
    </source>
</evidence>
<dbReference type="AlphaFoldDB" id="A0A3M2VP10"/>
<protein>
    <submittedName>
        <fullName evidence="1">Lipoprotein</fullName>
    </submittedName>
</protein>
<dbReference type="Proteomes" id="UP000280292">
    <property type="component" value="Unassembled WGS sequence"/>
</dbReference>
<accession>A0A3M2VP10</accession>
<organism evidence="1 2">
    <name type="scientific">Pseudomonas syringae pv. ribicola</name>
    <dbReference type="NCBI Taxonomy" id="55398"/>
    <lineage>
        <taxon>Bacteria</taxon>
        <taxon>Pseudomonadati</taxon>
        <taxon>Pseudomonadota</taxon>
        <taxon>Gammaproteobacteria</taxon>
        <taxon>Pseudomonadales</taxon>
        <taxon>Pseudomonadaceae</taxon>
        <taxon>Pseudomonas</taxon>
    </lineage>
</organism>
<evidence type="ECO:0000313" key="1">
    <source>
        <dbReference type="EMBL" id="RML40976.1"/>
    </source>
</evidence>
<name>A0A3M2VP10_PSESI</name>
<gene>
    <name evidence="1" type="ORF">ALQ95_01025</name>
</gene>
<reference evidence="1 2" key="1">
    <citation type="submission" date="2018-08" db="EMBL/GenBank/DDBJ databases">
        <title>Recombination of ecologically and evolutionarily significant loci maintains genetic cohesion in the Pseudomonas syringae species complex.</title>
        <authorList>
            <person name="Dillon M."/>
            <person name="Thakur S."/>
            <person name="Almeida R.N.D."/>
            <person name="Weir B.S."/>
            <person name="Guttman D.S."/>
        </authorList>
    </citation>
    <scope>NUCLEOTIDE SEQUENCE [LARGE SCALE GENOMIC DNA]</scope>
    <source>
        <strain evidence="1 2">ICMP 3883</strain>
    </source>
</reference>
<keyword evidence="1" id="KW-0449">Lipoprotein</keyword>